<organism evidence="2 3">
    <name type="scientific">Gulo gulo</name>
    <name type="common">Wolverine</name>
    <name type="synonym">Gluton</name>
    <dbReference type="NCBI Taxonomy" id="48420"/>
    <lineage>
        <taxon>Eukaryota</taxon>
        <taxon>Metazoa</taxon>
        <taxon>Chordata</taxon>
        <taxon>Craniata</taxon>
        <taxon>Vertebrata</taxon>
        <taxon>Euteleostomi</taxon>
        <taxon>Mammalia</taxon>
        <taxon>Eutheria</taxon>
        <taxon>Laurasiatheria</taxon>
        <taxon>Carnivora</taxon>
        <taxon>Caniformia</taxon>
        <taxon>Musteloidea</taxon>
        <taxon>Mustelidae</taxon>
        <taxon>Guloninae</taxon>
        <taxon>Gulo</taxon>
    </lineage>
</organism>
<sequence length="151" mass="15377">MLLRAHSCNVRLRGAPGSKPPVHGESPHGPACEPVPSRAEPGHLCQGPTTAAAWYQPAAGGAGPGRPPPAAAPPPLPPTPVPGALPGEGQRSADLLPEGPEPQGLCVGQRVDFEVPGAASSEPSQQGHLLRHPDGGPHRRRHLVGGLCLLL</sequence>
<evidence type="ECO:0000313" key="3">
    <source>
        <dbReference type="Proteomes" id="UP000269945"/>
    </source>
</evidence>
<protein>
    <submittedName>
        <fullName evidence="2">Uncharacterized protein</fullName>
    </submittedName>
</protein>
<dbReference type="EMBL" id="CYRY02010698">
    <property type="protein sequence ID" value="VCW78784.1"/>
    <property type="molecule type" value="Genomic_DNA"/>
</dbReference>
<keyword evidence="3" id="KW-1185">Reference proteome</keyword>
<feature type="region of interest" description="Disordered" evidence="1">
    <location>
        <begin position="1"/>
        <end position="139"/>
    </location>
</feature>
<feature type="compositionally biased region" description="Pro residues" evidence="1">
    <location>
        <begin position="65"/>
        <end position="83"/>
    </location>
</feature>
<dbReference type="AlphaFoldDB" id="A0A9X9LPX1"/>
<proteinExistence type="predicted"/>
<feature type="non-terminal residue" evidence="2">
    <location>
        <position position="151"/>
    </location>
</feature>
<evidence type="ECO:0000313" key="2">
    <source>
        <dbReference type="EMBL" id="VCW78784.1"/>
    </source>
</evidence>
<gene>
    <name evidence="2" type="ORF">BN2614_LOCUS2</name>
</gene>
<reference evidence="2 3" key="1">
    <citation type="submission" date="2018-10" db="EMBL/GenBank/DDBJ databases">
        <authorList>
            <person name="Ekblom R."/>
            <person name="Jareborg N."/>
        </authorList>
    </citation>
    <scope>NUCLEOTIDE SEQUENCE [LARGE SCALE GENOMIC DNA]</scope>
    <source>
        <tissue evidence="2">Muscle</tissue>
    </source>
</reference>
<dbReference type="Proteomes" id="UP000269945">
    <property type="component" value="Unassembled WGS sequence"/>
</dbReference>
<accession>A0A9X9LPX1</accession>
<feature type="compositionally biased region" description="Low complexity" evidence="1">
    <location>
        <begin position="48"/>
        <end position="59"/>
    </location>
</feature>
<comment type="caution">
    <text evidence="2">The sequence shown here is derived from an EMBL/GenBank/DDBJ whole genome shotgun (WGS) entry which is preliminary data.</text>
</comment>
<evidence type="ECO:0000256" key="1">
    <source>
        <dbReference type="SAM" id="MobiDB-lite"/>
    </source>
</evidence>
<name>A0A9X9LPX1_GULGU</name>